<accession>A0A227KRH8</accession>
<dbReference type="GeneID" id="78363228"/>
<proteinExistence type="predicted"/>
<evidence type="ECO:0008006" key="3">
    <source>
        <dbReference type="Google" id="ProtNLM"/>
    </source>
</evidence>
<dbReference type="Proteomes" id="UP000214610">
    <property type="component" value="Unassembled WGS sequence"/>
</dbReference>
<name>A0A227KRH8_9BURK</name>
<keyword evidence="2" id="KW-1185">Reference proteome</keyword>
<sequence length="835" mass="93529">MSSSVNPLSPTIFSSQSIEVSNHEFLESIFFSAPELNGTDCAPVCVSFSRSPATARSADWYGFAWNKVNEPKDVKCNSYFSISAFQPDENGEYRRKKSQFVGQFVVAFDDVVAQTVEGKTKAQIPWSQIKLAPSWVLETSKGNYQVGYILDEPITDVRTADALSKAIIRKGLSDPGAGGPSTRLMRLPYASNTKAEPSFRCQMRHWAPKTKYSFKQFMDAYGISLSDAKKAKAPLPAKAKTVHLAYDGNAVWKPKPSINIVVDSLGERGLIKSAIEQGKYDITCPWCEEHTDQVDSGACYWEPDDEHPIGSYKCQHAHCQKKNISDLLEFLGIEAEDAYMKDRIFVNPGEINRIVEAGERILAQTGLFYQRAGRVVTIHQQQGSPVLKELNIHDLSIEMARLSRWQRYDGRVKKSVPIDPSTKCLTTLLENQKHSFLESIEGITQQPIIRNDGSVIFDTGYDEVTKLYACFDTEKFKVKDKPIYTDALEAKKELETLLEEFQFEDAVDESAALCAMLTASIRAQLPYAPMFLIKAHQPGTGKGVLSELISLFATSANLSPLPFPKESTECEKLLLAELLKAPAVLFFDNITSDLYPHKSLCSAITSETLTGRVLGESRTAMVGTRTLFLANGNNVVPVGDMTRRTIPINLDAREEFPASREFKNPDLINQLKQNRHHYVSCALTIISAWIKAGKPTTQCKTLNSFARWSELCRQPLLWLDMEDPAGNVFSTMAEDPERVNAGRVFNGLEREFGGTPFTVKDIFQRVNSSVDSTILREPLEDVGCFDGYSINRSRLGWWLRKKVGWTVDGIRLNLVSVDTHTKQPKYQLSINKHRK</sequence>
<protein>
    <recommendedName>
        <fullName evidence="3">RepB-like DNA primase domain-containing protein</fullName>
    </recommendedName>
</protein>
<gene>
    <name evidence="1" type="ORF">ADH67_01655</name>
</gene>
<organism evidence="1 2">
    <name type="scientific">Turicimonas muris</name>
    <dbReference type="NCBI Taxonomy" id="1796652"/>
    <lineage>
        <taxon>Bacteria</taxon>
        <taxon>Pseudomonadati</taxon>
        <taxon>Pseudomonadota</taxon>
        <taxon>Betaproteobacteria</taxon>
        <taxon>Burkholderiales</taxon>
        <taxon>Sutterellaceae</taxon>
        <taxon>Turicimonas</taxon>
    </lineage>
</organism>
<evidence type="ECO:0000313" key="1">
    <source>
        <dbReference type="EMBL" id="OXE51028.1"/>
    </source>
</evidence>
<dbReference type="AlphaFoldDB" id="A0A227KRH8"/>
<dbReference type="EMBL" id="NHMP01000001">
    <property type="protein sequence ID" value="OXE51028.1"/>
    <property type="molecule type" value="Genomic_DNA"/>
</dbReference>
<dbReference type="Gene3D" id="3.30.70.1790">
    <property type="entry name" value="RepB DNA-primase, N-terminal domain"/>
    <property type="match status" value="1"/>
</dbReference>
<evidence type="ECO:0000313" key="2">
    <source>
        <dbReference type="Proteomes" id="UP000214610"/>
    </source>
</evidence>
<reference evidence="2" key="1">
    <citation type="submission" date="2017-05" db="EMBL/GenBank/DDBJ databases">
        <title>Improved OligoMM genomes.</title>
        <authorList>
            <person name="Garzetti D."/>
        </authorList>
    </citation>
    <scope>NUCLEOTIDE SEQUENCE [LARGE SCALE GENOMIC DNA]</scope>
    <source>
        <strain evidence="2">YL45</strain>
    </source>
</reference>
<comment type="caution">
    <text evidence="1">The sequence shown here is derived from an EMBL/GenBank/DDBJ whole genome shotgun (WGS) entry which is preliminary data.</text>
</comment>
<dbReference type="RefSeq" id="WP_066591036.1">
    <property type="nucleotide sequence ID" value="NZ_CAJTBZ010000021.1"/>
</dbReference>